<protein>
    <recommendedName>
        <fullName evidence="3">TPM domain-containing protein</fullName>
    </recommendedName>
</protein>
<dbReference type="EMBL" id="LR743507">
    <property type="protein sequence ID" value="CAA2108717.1"/>
    <property type="molecule type" value="Genomic_DNA"/>
</dbReference>
<proteinExistence type="predicted"/>
<keyword evidence="2" id="KW-0812">Transmembrane</keyword>
<evidence type="ECO:0000259" key="3">
    <source>
        <dbReference type="Pfam" id="PF04536"/>
    </source>
</evidence>
<feature type="domain" description="TPM" evidence="3">
    <location>
        <begin position="62"/>
        <end position="184"/>
    </location>
</feature>
<feature type="compositionally biased region" description="Gly residues" evidence="1">
    <location>
        <begin position="324"/>
        <end position="340"/>
    </location>
</feature>
<organism evidence="4">
    <name type="scientific">Variovorax paradoxus</name>
    <dbReference type="NCBI Taxonomy" id="34073"/>
    <lineage>
        <taxon>Bacteria</taxon>
        <taxon>Pseudomonadati</taxon>
        <taxon>Pseudomonadota</taxon>
        <taxon>Betaproteobacteria</taxon>
        <taxon>Burkholderiales</taxon>
        <taxon>Comamonadaceae</taxon>
        <taxon>Variovorax</taxon>
    </lineage>
</organism>
<name>A0A679JRF6_VARPD</name>
<dbReference type="Gene3D" id="3.10.310.50">
    <property type="match status" value="1"/>
</dbReference>
<keyword evidence="2" id="KW-1133">Transmembrane helix</keyword>
<accession>A0A679JRF6</accession>
<evidence type="ECO:0000313" key="4">
    <source>
        <dbReference type="EMBL" id="CAA2108717.1"/>
    </source>
</evidence>
<sequence>MATDPTTHAPAWRSKPHWHRLAAWLLLALAFAAMLPLPARAQMPTEAARPRPLAVPAPSARVIDQTGTLDSAQRAGLEARLAAFEQRKGSQIVVLMVPTTQPEDIASYANRVGNEWKIGRKDVGDGMLVIVAKDDRKMRIEVAKTLEGAVPDLAAARIIDEEMKPRFRNGDFAGGLNAAVDRLVGLVDGEPLPQPEQRAGSGSDDRSIDWGDFAIFLFFGFFAVAPVVRAILGKAFGTMVMGGGMGAVSFFITHNMFISVIAGLVALIASAFAGSRPAFGGAGGSGTSVRRRSSSSGSSWGGASSSGSSDWSSSSSSSSSGSFSSGGGGDFGGGGASGDW</sequence>
<dbReference type="AlphaFoldDB" id="A0A679JRF6"/>
<reference evidence="4" key="1">
    <citation type="submission" date="2019-12" db="EMBL/GenBank/DDBJ databases">
        <authorList>
            <person name="Cremers G."/>
        </authorList>
    </citation>
    <scope>NUCLEOTIDE SEQUENCE</scope>
    <source>
        <strain evidence="4">Vvax</strain>
    </source>
</reference>
<evidence type="ECO:0000256" key="2">
    <source>
        <dbReference type="SAM" id="Phobius"/>
    </source>
</evidence>
<feature type="region of interest" description="Disordered" evidence="1">
    <location>
        <begin position="280"/>
        <end position="340"/>
    </location>
</feature>
<evidence type="ECO:0000256" key="1">
    <source>
        <dbReference type="SAM" id="MobiDB-lite"/>
    </source>
</evidence>
<gene>
    <name evidence="4" type="ORF">VVAX_05222</name>
</gene>
<feature type="transmembrane region" description="Helical" evidence="2">
    <location>
        <begin position="213"/>
        <end position="232"/>
    </location>
</feature>
<feature type="transmembrane region" description="Helical" evidence="2">
    <location>
        <begin position="244"/>
        <end position="269"/>
    </location>
</feature>
<dbReference type="InterPro" id="IPR007621">
    <property type="entry name" value="TPM_dom"/>
</dbReference>
<dbReference type="PANTHER" id="PTHR30373">
    <property type="entry name" value="UPF0603 PROTEIN YGCG"/>
    <property type="match status" value="1"/>
</dbReference>
<keyword evidence="2" id="KW-0472">Membrane</keyword>
<dbReference type="PANTHER" id="PTHR30373:SF2">
    <property type="entry name" value="UPF0603 PROTEIN YGCG"/>
    <property type="match status" value="1"/>
</dbReference>
<feature type="compositionally biased region" description="Low complexity" evidence="1">
    <location>
        <begin position="294"/>
        <end position="323"/>
    </location>
</feature>
<dbReference type="Pfam" id="PF04536">
    <property type="entry name" value="TPM_phosphatase"/>
    <property type="match status" value="1"/>
</dbReference>